<dbReference type="EMBL" id="CALNXI010000059">
    <property type="protein sequence ID" value="CAH3017273.1"/>
    <property type="molecule type" value="Genomic_DNA"/>
</dbReference>
<gene>
    <name evidence="1" type="ORF">PEVE_00036696</name>
</gene>
<name>A0ABN8LJG3_9CNID</name>
<protein>
    <submittedName>
        <fullName evidence="1">Uncharacterized protein</fullName>
    </submittedName>
</protein>
<comment type="caution">
    <text evidence="1">The sequence shown here is derived from an EMBL/GenBank/DDBJ whole genome shotgun (WGS) entry which is preliminary data.</text>
</comment>
<keyword evidence="2" id="KW-1185">Reference proteome</keyword>
<organism evidence="1 2">
    <name type="scientific">Porites evermanni</name>
    <dbReference type="NCBI Taxonomy" id="104178"/>
    <lineage>
        <taxon>Eukaryota</taxon>
        <taxon>Metazoa</taxon>
        <taxon>Cnidaria</taxon>
        <taxon>Anthozoa</taxon>
        <taxon>Hexacorallia</taxon>
        <taxon>Scleractinia</taxon>
        <taxon>Fungiina</taxon>
        <taxon>Poritidae</taxon>
        <taxon>Porites</taxon>
    </lineage>
</organism>
<feature type="non-terminal residue" evidence="1">
    <location>
        <position position="157"/>
    </location>
</feature>
<dbReference type="Proteomes" id="UP001159427">
    <property type="component" value="Unassembled WGS sequence"/>
</dbReference>
<proteinExistence type="predicted"/>
<reference evidence="1 2" key="1">
    <citation type="submission" date="2022-05" db="EMBL/GenBank/DDBJ databases">
        <authorList>
            <consortium name="Genoscope - CEA"/>
            <person name="William W."/>
        </authorList>
    </citation>
    <scope>NUCLEOTIDE SEQUENCE [LARGE SCALE GENOMIC DNA]</scope>
</reference>
<evidence type="ECO:0000313" key="2">
    <source>
        <dbReference type="Proteomes" id="UP001159427"/>
    </source>
</evidence>
<accession>A0ABN8LJG3</accession>
<sequence length="157" mass="18140">MKTTRHRSSATKLTNKIKHRLADGKKIDSLKGLDNQIIELIGSLEGEDEIVRRLRSPLQGPTGSRSGKNTYSTVVVPAMMQKLPENFRLMITRGEEFLMWSMEMLEAFLKELDLREDHFYAVNPSKIGKRIAWRVEPRMLCIPNRTMRTVPLVWANM</sequence>
<evidence type="ECO:0000313" key="1">
    <source>
        <dbReference type="EMBL" id="CAH3017273.1"/>
    </source>
</evidence>